<dbReference type="CDD" id="cd06347">
    <property type="entry name" value="PBP1_ABC_LivK_ligand_binding-like"/>
    <property type="match status" value="1"/>
</dbReference>
<dbReference type="InterPro" id="IPR028081">
    <property type="entry name" value="Leu-bd"/>
</dbReference>
<dbReference type="OrthoDB" id="9783240at2"/>
<dbReference type="PANTHER" id="PTHR30483">
    <property type="entry name" value="LEUCINE-SPECIFIC-BINDING PROTEIN"/>
    <property type="match status" value="1"/>
</dbReference>
<feature type="chain" id="PRO_5038359121" description="Leucine-binding protein domain-containing protein" evidence="3">
    <location>
        <begin position="22"/>
        <end position="399"/>
    </location>
</feature>
<dbReference type="STRING" id="1776384.GCA_900086585_01493"/>
<keyword evidence="2 3" id="KW-0732">Signal</keyword>
<dbReference type="EMBL" id="QRMS01000009">
    <property type="protein sequence ID" value="RHJ83402.1"/>
    <property type="molecule type" value="Genomic_DNA"/>
</dbReference>
<reference evidence="5 6" key="1">
    <citation type="submission" date="2018-08" db="EMBL/GenBank/DDBJ databases">
        <title>A genome reference for cultivated species of the human gut microbiota.</title>
        <authorList>
            <person name="Zou Y."/>
            <person name="Xue W."/>
            <person name="Luo G."/>
        </authorList>
    </citation>
    <scope>NUCLEOTIDE SEQUENCE [LARGE SCALE GENOMIC DNA]</scope>
    <source>
        <strain evidence="5 6">AM07-24</strain>
    </source>
</reference>
<dbReference type="Gene3D" id="3.40.50.2300">
    <property type="match status" value="2"/>
</dbReference>
<dbReference type="Proteomes" id="UP000284841">
    <property type="component" value="Unassembled WGS sequence"/>
</dbReference>
<gene>
    <name evidence="5" type="ORF">DW099_18980</name>
</gene>
<dbReference type="SUPFAM" id="SSF53822">
    <property type="entry name" value="Periplasmic binding protein-like I"/>
    <property type="match status" value="1"/>
</dbReference>
<proteinExistence type="inferred from homology"/>
<protein>
    <recommendedName>
        <fullName evidence="4">Leucine-binding protein domain-containing protein</fullName>
    </recommendedName>
</protein>
<feature type="signal peptide" evidence="3">
    <location>
        <begin position="1"/>
        <end position="21"/>
    </location>
</feature>
<evidence type="ECO:0000259" key="4">
    <source>
        <dbReference type="Pfam" id="PF13458"/>
    </source>
</evidence>
<feature type="domain" description="Leucine-binding protein" evidence="4">
    <location>
        <begin position="43"/>
        <end position="388"/>
    </location>
</feature>
<dbReference type="PROSITE" id="PS51257">
    <property type="entry name" value="PROKAR_LIPOPROTEIN"/>
    <property type="match status" value="1"/>
</dbReference>
<evidence type="ECO:0000256" key="2">
    <source>
        <dbReference type="ARBA" id="ARBA00022729"/>
    </source>
</evidence>
<organism evidence="5 6">
    <name type="scientific">Emergencia timonensis</name>
    <dbReference type="NCBI Taxonomy" id="1776384"/>
    <lineage>
        <taxon>Bacteria</taxon>
        <taxon>Bacillati</taxon>
        <taxon>Bacillota</taxon>
        <taxon>Clostridia</taxon>
        <taxon>Peptostreptococcales</taxon>
        <taxon>Anaerovoracaceae</taxon>
        <taxon>Emergencia</taxon>
    </lineage>
</organism>
<comment type="caution">
    <text evidence="5">The sequence shown here is derived from an EMBL/GenBank/DDBJ whole genome shotgun (WGS) entry which is preliminary data.</text>
</comment>
<sequence>MSKTRNIALALVLTVGVTLMTGCTTFDNFKEAFFSEKGAAADTVKIGILEPQTGNDSEKGRMEIEGIELAHEIAGEVLGKKVELVYADTQSSIYVAESAVTDLIDKKPVIVLGSYGEAVSLVASQKLGKVKIPAIAITATNPLIIKNNEYYFRVTFTDASQGKALADYVFEELEQAKAGIIKMENEDTTSELVRQFTAEMEKLTEDENCIAASVQISPKAKDYKGYLEKIKASGVKAVFMPVSLKTADKVFAEAQKIGLRDVTFVAPKDWHNNDLIELQNRYQGIKIAVASNFMSTSAEETADKDILYNQFLKAYQDKFGESEPPEETVLGFDAYMIGLQAIEKAGSIDGYLVKEALKGTNHFKGASGEISFDETGEPTKPINVDVIKDGKFVSVYTAK</sequence>
<dbReference type="AlphaFoldDB" id="A0A415DTX7"/>
<evidence type="ECO:0000256" key="1">
    <source>
        <dbReference type="ARBA" id="ARBA00010062"/>
    </source>
</evidence>
<evidence type="ECO:0000313" key="5">
    <source>
        <dbReference type="EMBL" id="RHJ83402.1"/>
    </source>
</evidence>
<dbReference type="InterPro" id="IPR051010">
    <property type="entry name" value="BCAA_transport"/>
</dbReference>
<evidence type="ECO:0000256" key="3">
    <source>
        <dbReference type="SAM" id="SignalP"/>
    </source>
</evidence>
<name>A0A415DTX7_9FIRM</name>
<dbReference type="InterPro" id="IPR028082">
    <property type="entry name" value="Peripla_BP_I"/>
</dbReference>
<dbReference type="RefSeq" id="WP_118336681.1">
    <property type="nucleotide sequence ID" value="NZ_AP025567.1"/>
</dbReference>
<comment type="similarity">
    <text evidence="1">Belongs to the leucine-binding protein family.</text>
</comment>
<accession>A0A415DTX7</accession>
<keyword evidence="6" id="KW-1185">Reference proteome</keyword>
<dbReference type="Pfam" id="PF13458">
    <property type="entry name" value="Peripla_BP_6"/>
    <property type="match status" value="1"/>
</dbReference>
<evidence type="ECO:0000313" key="6">
    <source>
        <dbReference type="Proteomes" id="UP000284841"/>
    </source>
</evidence>
<dbReference type="PANTHER" id="PTHR30483:SF6">
    <property type="entry name" value="PERIPLASMIC BINDING PROTEIN OF ABC TRANSPORTER FOR NATURAL AMINO ACIDS"/>
    <property type="match status" value="1"/>
</dbReference>